<evidence type="ECO:0000313" key="2">
    <source>
        <dbReference type="Proteomes" id="UP000585474"/>
    </source>
</evidence>
<comment type="caution">
    <text evidence="1">The sequence shown here is derived from an EMBL/GenBank/DDBJ whole genome shotgun (WGS) entry which is preliminary data.</text>
</comment>
<reference evidence="1 2" key="1">
    <citation type="submission" date="2019-07" db="EMBL/GenBank/DDBJ databases">
        <title>De Novo Assembly of kiwifruit Actinidia rufa.</title>
        <authorList>
            <person name="Sugita-Konishi S."/>
            <person name="Sato K."/>
            <person name="Mori E."/>
            <person name="Abe Y."/>
            <person name="Kisaki G."/>
            <person name="Hamano K."/>
            <person name="Suezawa K."/>
            <person name="Otani M."/>
            <person name="Fukuda T."/>
            <person name="Manabe T."/>
            <person name="Gomi K."/>
            <person name="Tabuchi M."/>
            <person name="Akimitsu K."/>
            <person name="Kataoka I."/>
        </authorList>
    </citation>
    <scope>NUCLEOTIDE SEQUENCE [LARGE SCALE GENOMIC DNA]</scope>
    <source>
        <strain evidence="2">cv. Fuchu</strain>
    </source>
</reference>
<protein>
    <submittedName>
        <fullName evidence="1">Uncharacterized protein</fullName>
    </submittedName>
</protein>
<accession>A0A7J0FR88</accession>
<evidence type="ECO:0000313" key="1">
    <source>
        <dbReference type="EMBL" id="GFZ01229.1"/>
    </source>
</evidence>
<dbReference type="AlphaFoldDB" id="A0A7J0FR88"/>
<dbReference type="Proteomes" id="UP000585474">
    <property type="component" value="Unassembled WGS sequence"/>
</dbReference>
<dbReference type="EMBL" id="BJWL01000014">
    <property type="protein sequence ID" value="GFZ01229.1"/>
    <property type="molecule type" value="Genomic_DNA"/>
</dbReference>
<sequence>MNGIIILLISAKQSAMYRSLSPIRQSEAMHRGANDHDALLDKLPSLPPLHMLLDTVEGTTRRSVQVLPPGLVLDCAWSRDTAVPKHSERRSAPKYEWCRGAGVWRILWCPLALEPIPTTS</sequence>
<proteinExistence type="predicted"/>
<keyword evidence="2" id="KW-1185">Reference proteome</keyword>
<organism evidence="1 2">
    <name type="scientific">Actinidia rufa</name>
    <dbReference type="NCBI Taxonomy" id="165716"/>
    <lineage>
        <taxon>Eukaryota</taxon>
        <taxon>Viridiplantae</taxon>
        <taxon>Streptophyta</taxon>
        <taxon>Embryophyta</taxon>
        <taxon>Tracheophyta</taxon>
        <taxon>Spermatophyta</taxon>
        <taxon>Magnoliopsida</taxon>
        <taxon>eudicotyledons</taxon>
        <taxon>Gunneridae</taxon>
        <taxon>Pentapetalae</taxon>
        <taxon>asterids</taxon>
        <taxon>Ericales</taxon>
        <taxon>Actinidiaceae</taxon>
        <taxon>Actinidia</taxon>
    </lineage>
</organism>
<gene>
    <name evidence="1" type="ORF">Acr_14g0008640</name>
</gene>
<name>A0A7J0FR88_9ERIC</name>